<evidence type="ECO:0000256" key="7">
    <source>
        <dbReference type="PIRNR" id="PIRNR038120"/>
    </source>
</evidence>
<evidence type="ECO:0000256" key="3">
    <source>
        <dbReference type="ARBA" id="ARBA00022670"/>
    </source>
</evidence>
<dbReference type="InterPro" id="IPR041507">
    <property type="entry name" value="UCH_C"/>
</dbReference>
<feature type="site" description="Transition state stabilizer" evidence="10">
    <location>
        <position position="107"/>
    </location>
</feature>
<dbReference type="PROSITE" id="PS52048">
    <property type="entry name" value="UCH_DOMAIN"/>
    <property type="match status" value="1"/>
</dbReference>
<feature type="active site" description="Proton donor" evidence="8 10">
    <location>
        <position position="195"/>
    </location>
</feature>
<accession>A0A0J9X592</accession>
<gene>
    <name evidence="13" type="ORF">BN980_GECA02s03211g</name>
</gene>
<dbReference type="OrthoDB" id="1924260at2759"/>
<dbReference type="PIRSF" id="PIRSF038120">
    <property type="entry name" value="Ubiquitinyl_hydrolase_UCH37"/>
    <property type="match status" value="1"/>
</dbReference>
<protein>
    <recommendedName>
        <fullName evidence="7 11">Ubiquitin carboxyl-terminal hydrolase</fullName>
        <ecNumber evidence="7 11">3.4.19.12</ecNumber>
    </recommendedName>
</protein>
<keyword evidence="4 7" id="KW-0833">Ubl conjugation pathway</keyword>
<feature type="active site" description="Nucleophile" evidence="8 10">
    <location>
        <position position="113"/>
    </location>
</feature>
<proteinExistence type="inferred from homology"/>
<dbReference type="EC" id="3.4.19.12" evidence="7 11"/>
<evidence type="ECO:0000256" key="2">
    <source>
        <dbReference type="ARBA" id="ARBA00009326"/>
    </source>
</evidence>
<dbReference type="InterPro" id="IPR036959">
    <property type="entry name" value="Peptidase_C12_UCH_sf"/>
</dbReference>
<keyword evidence="6 7" id="KW-0788">Thiol protease</keyword>
<name>A0A0J9X592_GEOCN</name>
<dbReference type="PANTHER" id="PTHR10589:SF16">
    <property type="entry name" value="UBIQUITIN CARBOXYL-TERMINAL HYDROLASE ISOZYME L5"/>
    <property type="match status" value="1"/>
</dbReference>
<dbReference type="SUPFAM" id="SSF54001">
    <property type="entry name" value="Cysteine proteinases"/>
    <property type="match status" value="1"/>
</dbReference>
<dbReference type="PANTHER" id="PTHR10589">
    <property type="entry name" value="UBIQUITIN CARBOXYL-TERMINAL HYDROLASE"/>
    <property type="match status" value="1"/>
</dbReference>
<dbReference type="AlphaFoldDB" id="A0A0J9X592"/>
<comment type="catalytic activity">
    <reaction evidence="1 7 10 11">
        <text>Thiol-dependent hydrolysis of ester, thioester, amide, peptide and isopeptide bonds formed by the C-terminal Gly of ubiquitin (a 76-residue protein attached to proteins as an intracellular targeting signal).</text>
        <dbReference type="EC" id="3.4.19.12"/>
    </reaction>
</comment>
<dbReference type="InterPro" id="IPR038765">
    <property type="entry name" value="Papain-like_cys_pep_sf"/>
</dbReference>
<dbReference type="GO" id="GO:0004843">
    <property type="term" value="F:cysteine-type deubiquitinase activity"/>
    <property type="evidence" value="ECO:0007669"/>
    <property type="project" value="UniProtKB-UniRule"/>
</dbReference>
<keyword evidence="3 7" id="KW-0645">Protease</keyword>
<evidence type="ECO:0000313" key="13">
    <source>
        <dbReference type="EMBL" id="CDO51931.1"/>
    </source>
</evidence>
<dbReference type="InterPro" id="IPR001578">
    <property type="entry name" value="Peptidase_C12_UCH"/>
</dbReference>
<dbReference type="EMBL" id="CCBN010000002">
    <property type="protein sequence ID" value="CDO51931.1"/>
    <property type="molecule type" value="Genomic_DNA"/>
</dbReference>
<comment type="similarity">
    <text evidence="2 7 10 11">Belongs to the peptidase C12 family.</text>
</comment>
<evidence type="ECO:0000256" key="8">
    <source>
        <dbReference type="PIRSR" id="PIRSR038120-1"/>
    </source>
</evidence>
<keyword evidence="5 7" id="KW-0378">Hydrolase</keyword>
<dbReference type="Proteomes" id="UP000242525">
    <property type="component" value="Unassembled WGS sequence"/>
</dbReference>
<reference evidence="13" key="1">
    <citation type="submission" date="2014-03" db="EMBL/GenBank/DDBJ databases">
        <authorList>
            <person name="Casaregola S."/>
        </authorList>
    </citation>
    <scope>NUCLEOTIDE SEQUENCE [LARGE SCALE GENOMIC DNA]</scope>
    <source>
        <strain evidence="13">CLIB 918</strain>
    </source>
</reference>
<dbReference type="GO" id="GO:0005737">
    <property type="term" value="C:cytoplasm"/>
    <property type="evidence" value="ECO:0007669"/>
    <property type="project" value="TreeGrafter"/>
</dbReference>
<dbReference type="PRINTS" id="PR00707">
    <property type="entry name" value="UBCTHYDRLASE"/>
</dbReference>
<keyword evidence="14" id="KW-1185">Reference proteome</keyword>
<dbReference type="Gene3D" id="3.40.532.10">
    <property type="entry name" value="Peptidase C12, ubiquitin carboxyl-terminal hydrolase"/>
    <property type="match status" value="1"/>
</dbReference>
<dbReference type="STRING" id="1173061.A0A0J9X592"/>
<evidence type="ECO:0000256" key="5">
    <source>
        <dbReference type="ARBA" id="ARBA00022801"/>
    </source>
</evidence>
<dbReference type="GO" id="GO:0006511">
    <property type="term" value="P:ubiquitin-dependent protein catabolic process"/>
    <property type="evidence" value="ECO:0007669"/>
    <property type="project" value="UniProtKB-UniRule"/>
</dbReference>
<evidence type="ECO:0000256" key="4">
    <source>
        <dbReference type="ARBA" id="ARBA00022786"/>
    </source>
</evidence>
<evidence type="ECO:0000256" key="10">
    <source>
        <dbReference type="PROSITE-ProRule" id="PRU01393"/>
    </source>
</evidence>
<dbReference type="Pfam" id="PF01088">
    <property type="entry name" value="Peptidase_C12"/>
    <property type="match status" value="1"/>
</dbReference>
<evidence type="ECO:0000256" key="9">
    <source>
        <dbReference type="PIRSR" id="PIRSR038120-2"/>
    </source>
</evidence>
<sequence>MSSGWNTIESDAGVFTELIEKLNVKGLQFHEFLSIDPETLSEVQPLYGLIFLFKYRGSEIRQRRVRQQTASAGAVFGPDVPGAHYDEVSASIPISEQPDKGVFFAHQTIQDACATQAVLSLLLNFPPGQEDVDVGPVIKNFGEFVESFDPELRGEAISNSEEIRAVHNSFSRPNPFVDEDQNDTERDENNDGLYHFVAYLPIHGKLYELDGLHPYPIVHDVGGAEVTLESFPALVSKVLMERVANSPAGEMRFALLGLTKDPRPMLRAIGDTDGLEREESKRAAWSHENALRRENYIGLINALVRSVSGKLTDAEWQSQVIEAGRSRSQARIERIKAQKERNFPEH</sequence>
<evidence type="ECO:0000313" key="14">
    <source>
        <dbReference type="Proteomes" id="UP000242525"/>
    </source>
</evidence>
<organism evidence="13 14">
    <name type="scientific">Geotrichum candidum</name>
    <name type="common">Oospora lactis</name>
    <name type="synonym">Dipodascus geotrichum</name>
    <dbReference type="NCBI Taxonomy" id="1173061"/>
    <lineage>
        <taxon>Eukaryota</taxon>
        <taxon>Fungi</taxon>
        <taxon>Dikarya</taxon>
        <taxon>Ascomycota</taxon>
        <taxon>Saccharomycotina</taxon>
        <taxon>Dipodascomycetes</taxon>
        <taxon>Dipodascales</taxon>
        <taxon>Dipodascaceae</taxon>
        <taxon>Geotrichum</taxon>
    </lineage>
</organism>
<comment type="caution">
    <text evidence="13">The sequence shown here is derived from an EMBL/GenBank/DDBJ whole genome shotgun (WGS) entry which is preliminary data.</text>
</comment>
<dbReference type="InterPro" id="IPR017390">
    <property type="entry name" value="Ubiquitinyl_hydrolase_UCH37"/>
</dbReference>
<evidence type="ECO:0000256" key="11">
    <source>
        <dbReference type="RuleBase" id="RU361215"/>
    </source>
</evidence>
<feature type="site" description="Important for enzyme activity" evidence="9 10">
    <location>
        <position position="210"/>
    </location>
</feature>
<feature type="domain" description="UCH catalytic" evidence="12">
    <location>
        <begin position="4"/>
        <end position="260"/>
    </location>
</feature>
<dbReference type="GO" id="GO:0016579">
    <property type="term" value="P:protein deubiquitination"/>
    <property type="evidence" value="ECO:0007669"/>
    <property type="project" value="InterPro"/>
</dbReference>
<evidence type="ECO:0000259" key="12">
    <source>
        <dbReference type="PROSITE" id="PS52048"/>
    </source>
</evidence>
<evidence type="ECO:0000256" key="1">
    <source>
        <dbReference type="ARBA" id="ARBA00000707"/>
    </source>
</evidence>
<dbReference type="Pfam" id="PF18031">
    <property type="entry name" value="UCH_C"/>
    <property type="match status" value="1"/>
</dbReference>
<evidence type="ECO:0000256" key="6">
    <source>
        <dbReference type="ARBA" id="ARBA00022807"/>
    </source>
</evidence>